<feature type="domain" description="Alpha/beta hydrolase fold-3" evidence="2">
    <location>
        <begin position="76"/>
        <end position="272"/>
    </location>
</feature>
<dbReference type="InterPro" id="IPR013094">
    <property type="entry name" value="AB_hydrolase_3"/>
</dbReference>
<gene>
    <name evidence="3" type="ORF">TSAR_010780</name>
</gene>
<dbReference type="InterPro" id="IPR050300">
    <property type="entry name" value="GDXG_lipolytic_enzyme"/>
</dbReference>
<evidence type="ECO:0000313" key="3">
    <source>
        <dbReference type="EMBL" id="OXU19366.1"/>
    </source>
</evidence>
<dbReference type="Gene3D" id="3.40.50.1820">
    <property type="entry name" value="alpha/beta hydrolase"/>
    <property type="match status" value="1"/>
</dbReference>
<reference evidence="3 4" key="1">
    <citation type="journal article" date="2017" name="Curr. Biol.">
        <title>The Evolution of Venom by Co-option of Single-Copy Genes.</title>
        <authorList>
            <person name="Martinson E.O."/>
            <person name="Mrinalini"/>
            <person name="Kelkar Y.D."/>
            <person name="Chang C.H."/>
            <person name="Werren J.H."/>
        </authorList>
    </citation>
    <scope>NUCLEOTIDE SEQUENCE [LARGE SCALE GENOMIC DNA]</scope>
    <source>
        <strain evidence="3 4">Alberta</strain>
        <tissue evidence="3">Whole body</tissue>
    </source>
</reference>
<proteinExistence type="predicted"/>
<keyword evidence="4" id="KW-1185">Reference proteome</keyword>
<dbReference type="PANTHER" id="PTHR48081">
    <property type="entry name" value="AB HYDROLASE SUPERFAMILY PROTEIN C4A8.06C"/>
    <property type="match status" value="1"/>
</dbReference>
<keyword evidence="1" id="KW-0378">Hydrolase</keyword>
<sequence length="302" mass="33994">MMSVSSDHEFNYMPSNWSKRYGPMELLARYFKFSQDITSQVRSSIEHERDVSYGPSEKTKYDVYGTNLPADAPIFLFIHGGYWLEFSKDMSGYVVPNLVAHGIKVLVAGYDLCPSVTLTDIVQQIKTLTEKVLALAHASGSKCVWIGGHSAGAHLAASLLHDADWLDLMTRHGYRDLLQGLVLISGIYALEPLLRTSVNEAVKLTSNEINSFTFAPLEISDDVDKKLEPVRNVKVIVTVGECDSPIFIEESRRYASRLTKLVDNVEFLLLRDNVDHFDIVENLTRSEFLLSKILVANIKYTR</sequence>
<dbReference type="InterPro" id="IPR029058">
    <property type="entry name" value="AB_hydrolase_fold"/>
</dbReference>
<dbReference type="OrthoDB" id="433474at2759"/>
<dbReference type="PANTHER" id="PTHR48081:SF33">
    <property type="entry name" value="KYNURENINE FORMAMIDASE"/>
    <property type="match status" value="1"/>
</dbReference>
<organism evidence="3 4">
    <name type="scientific">Trichomalopsis sarcophagae</name>
    <dbReference type="NCBI Taxonomy" id="543379"/>
    <lineage>
        <taxon>Eukaryota</taxon>
        <taxon>Metazoa</taxon>
        <taxon>Ecdysozoa</taxon>
        <taxon>Arthropoda</taxon>
        <taxon>Hexapoda</taxon>
        <taxon>Insecta</taxon>
        <taxon>Pterygota</taxon>
        <taxon>Neoptera</taxon>
        <taxon>Endopterygota</taxon>
        <taxon>Hymenoptera</taxon>
        <taxon>Apocrita</taxon>
        <taxon>Proctotrupomorpha</taxon>
        <taxon>Chalcidoidea</taxon>
        <taxon>Pteromalidae</taxon>
        <taxon>Pteromalinae</taxon>
        <taxon>Trichomalopsis</taxon>
    </lineage>
</organism>
<dbReference type="SUPFAM" id="SSF53474">
    <property type="entry name" value="alpha/beta-Hydrolases"/>
    <property type="match status" value="1"/>
</dbReference>
<accession>A0A232ELZ4</accession>
<dbReference type="Pfam" id="PF07859">
    <property type="entry name" value="Abhydrolase_3"/>
    <property type="match status" value="1"/>
</dbReference>
<evidence type="ECO:0000259" key="2">
    <source>
        <dbReference type="Pfam" id="PF07859"/>
    </source>
</evidence>
<dbReference type="GO" id="GO:0004061">
    <property type="term" value="F:arylformamidase activity"/>
    <property type="evidence" value="ECO:0007669"/>
    <property type="project" value="TreeGrafter"/>
</dbReference>
<dbReference type="STRING" id="543379.A0A232ELZ4"/>
<dbReference type="AlphaFoldDB" id="A0A232ELZ4"/>
<name>A0A232ELZ4_9HYME</name>
<dbReference type="EMBL" id="NNAY01003463">
    <property type="protein sequence ID" value="OXU19366.1"/>
    <property type="molecule type" value="Genomic_DNA"/>
</dbReference>
<protein>
    <recommendedName>
        <fullName evidence="2">Alpha/beta hydrolase fold-3 domain-containing protein</fullName>
    </recommendedName>
</protein>
<evidence type="ECO:0000313" key="4">
    <source>
        <dbReference type="Proteomes" id="UP000215335"/>
    </source>
</evidence>
<evidence type="ECO:0000256" key="1">
    <source>
        <dbReference type="ARBA" id="ARBA00022801"/>
    </source>
</evidence>
<comment type="caution">
    <text evidence="3">The sequence shown here is derived from an EMBL/GenBank/DDBJ whole genome shotgun (WGS) entry which is preliminary data.</text>
</comment>
<dbReference type="Proteomes" id="UP000215335">
    <property type="component" value="Unassembled WGS sequence"/>
</dbReference>